<evidence type="ECO:0000313" key="1">
    <source>
        <dbReference type="EMBL" id="MCM3715280.1"/>
    </source>
</evidence>
<dbReference type="AlphaFoldDB" id="A0A9X2IPI7"/>
<dbReference type="EMBL" id="JAMBOL010000013">
    <property type="protein sequence ID" value="MCM3715280.1"/>
    <property type="molecule type" value="Genomic_DNA"/>
</dbReference>
<accession>A0A9X2IPI7</accession>
<gene>
    <name evidence="1" type="ORF">M3202_14420</name>
</gene>
<reference evidence="1" key="1">
    <citation type="submission" date="2022-05" db="EMBL/GenBank/DDBJ databases">
        <title>Comparative Genomics of Spacecraft Associated Microbes.</title>
        <authorList>
            <person name="Tran M.T."/>
            <person name="Wright A."/>
            <person name="Seuylemezian A."/>
            <person name="Eisen J."/>
            <person name="Coil D."/>
        </authorList>
    </citation>
    <scope>NUCLEOTIDE SEQUENCE</scope>
    <source>
        <strain evidence="1">214.1.1</strain>
    </source>
</reference>
<keyword evidence="2" id="KW-1185">Reference proteome</keyword>
<sequence>MEVMFALSFLVVISGTFLPLLAVVYQERLTVEEEVKALEALEAETYHYLTGTAGQKRDPSIRREDTGGGLIKFCSQWTGVNGRDYEKCLYAAR</sequence>
<comment type="caution">
    <text evidence="1">The sequence shown here is derived from an EMBL/GenBank/DDBJ whole genome shotgun (WGS) entry which is preliminary data.</text>
</comment>
<proteinExistence type="predicted"/>
<evidence type="ECO:0000313" key="2">
    <source>
        <dbReference type="Proteomes" id="UP001139179"/>
    </source>
</evidence>
<name>A0A9X2IPI7_9BACI</name>
<dbReference type="Proteomes" id="UP001139179">
    <property type="component" value="Unassembled WGS sequence"/>
</dbReference>
<protein>
    <submittedName>
        <fullName evidence="1">Uncharacterized protein</fullName>
    </submittedName>
</protein>
<organism evidence="1 2">
    <name type="scientific">Halalkalibacter oceani</name>
    <dbReference type="NCBI Taxonomy" id="1653776"/>
    <lineage>
        <taxon>Bacteria</taxon>
        <taxon>Bacillati</taxon>
        <taxon>Bacillota</taxon>
        <taxon>Bacilli</taxon>
        <taxon>Bacillales</taxon>
        <taxon>Bacillaceae</taxon>
        <taxon>Halalkalibacter</taxon>
    </lineage>
</organism>
<dbReference type="RefSeq" id="WP_251224029.1">
    <property type="nucleotide sequence ID" value="NZ_JAMBOL010000013.1"/>
</dbReference>